<gene>
    <name evidence="2" type="ORF">ACFOKC_00180</name>
</gene>
<proteinExistence type="predicted"/>
<dbReference type="EMBL" id="JBHRWN010000002">
    <property type="protein sequence ID" value="MFC3476131.1"/>
    <property type="molecule type" value="Genomic_DNA"/>
</dbReference>
<dbReference type="Proteomes" id="UP001595660">
    <property type="component" value="Unassembled WGS sequence"/>
</dbReference>
<dbReference type="SUPFAM" id="SSF53756">
    <property type="entry name" value="UDP-Glycosyltransferase/glycogen phosphorylase"/>
    <property type="match status" value="1"/>
</dbReference>
<dbReference type="Pfam" id="PF13692">
    <property type="entry name" value="Glyco_trans_1_4"/>
    <property type="match status" value="1"/>
</dbReference>
<keyword evidence="2" id="KW-0808">Transferase</keyword>
<feature type="domain" description="Glycosyltransferase subfamily 4-like N-terminal" evidence="1">
    <location>
        <begin position="21"/>
        <end position="140"/>
    </location>
</feature>
<evidence type="ECO:0000259" key="1">
    <source>
        <dbReference type="Pfam" id="PF13439"/>
    </source>
</evidence>
<dbReference type="Pfam" id="PF13439">
    <property type="entry name" value="Glyco_transf_4"/>
    <property type="match status" value="1"/>
</dbReference>
<keyword evidence="2" id="KW-0328">Glycosyltransferase</keyword>
<organism evidence="2 3">
    <name type="scientific">Halobacterium litoreum</name>
    <dbReference type="NCBI Taxonomy" id="2039234"/>
    <lineage>
        <taxon>Archaea</taxon>
        <taxon>Methanobacteriati</taxon>
        <taxon>Methanobacteriota</taxon>
        <taxon>Stenosarchaea group</taxon>
        <taxon>Halobacteria</taxon>
        <taxon>Halobacteriales</taxon>
        <taxon>Halobacteriaceae</taxon>
        <taxon>Halobacterium</taxon>
    </lineage>
</organism>
<dbReference type="InterPro" id="IPR028098">
    <property type="entry name" value="Glyco_trans_4-like_N"/>
</dbReference>
<reference evidence="2 3" key="1">
    <citation type="journal article" date="2019" name="Int. J. Syst. Evol. Microbiol.">
        <title>The Global Catalogue of Microorganisms (GCM) 10K type strain sequencing project: providing services to taxonomists for standard genome sequencing and annotation.</title>
        <authorList>
            <consortium name="The Broad Institute Genomics Platform"/>
            <consortium name="The Broad Institute Genome Sequencing Center for Infectious Disease"/>
            <person name="Wu L."/>
            <person name="Ma J."/>
        </authorList>
    </citation>
    <scope>NUCLEOTIDE SEQUENCE [LARGE SCALE GENOMIC DNA]</scope>
    <source>
        <strain evidence="2 3">CGMCC 1.12562</strain>
    </source>
</reference>
<keyword evidence="3" id="KW-1185">Reference proteome</keyword>
<dbReference type="PANTHER" id="PTHR12526">
    <property type="entry name" value="GLYCOSYLTRANSFERASE"/>
    <property type="match status" value="1"/>
</dbReference>
<dbReference type="EC" id="2.4.-.-" evidence="2"/>
<comment type="caution">
    <text evidence="2">The sequence shown here is derived from an EMBL/GenBank/DDBJ whole genome shotgun (WGS) entry which is preliminary data.</text>
</comment>
<dbReference type="Gene3D" id="3.40.50.2000">
    <property type="entry name" value="Glycogen Phosphorylase B"/>
    <property type="match status" value="2"/>
</dbReference>
<name>A0ABD5NAB1_9EURY</name>
<evidence type="ECO:0000313" key="3">
    <source>
        <dbReference type="Proteomes" id="UP001595660"/>
    </source>
</evidence>
<evidence type="ECO:0000313" key="2">
    <source>
        <dbReference type="EMBL" id="MFC3476131.1"/>
    </source>
</evidence>
<sequence>MTRVLHLVPSADSTAYRGQVRALRERGVDCATLAVPGAHVPGERTRRPRDYLVHAARAVRAAGDDFDLVHANQGIVAPTALATPGLPAVVSLWGTDLYGRLGPVSRGCARRAAATVVMSERMARDLGADALVVPHGVDTDSFSPRDPTAARAAVGWRDDERHVLFPYSPARPAKDFPRARRVVDAARGRIDADVALQVLTDASHDEMPTYLNAADALLLTSTHEGSPNAVKEALACNLPVVATPVGDVPERLDGVSPGGVADTDRGLARLLADALSERERSNGRERVAHLDRDWTARRLERLYREVADG</sequence>
<protein>
    <submittedName>
        <fullName evidence="2">Glycosyltransferase</fullName>
        <ecNumber evidence="2">2.4.-.-</ecNumber>
    </submittedName>
</protein>
<dbReference type="RefSeq" id="WP_232569322.1">
    <property type="nucleotide sequence ID" value="NZ_CP089466.1"/>
</dbReference>
<dbReference type="PANTHER" id="PTHR12526:SF636">
    <property type="entry name" value="BLL3647 PROTEIN"/>
    <property type="match status" value="1"/>
</dbReference>
<dbReference type="GeneID" id="69117960"/>
<dbReference type="AlphaFoldDB" id="A0ABD5NAB1"/>
<accession>A0ABD5NAB1</accession>
<dbReference type="GO" id="GO:0016757">
    <property type="term" value="F:glycosyltransferase activity"/>
    <property type="evidence" value="ECO:0007669"/>
    <property type="project" value="UniProtKB-KW"/>
</dbReference>